<feature type="domain" description="PPM-type phosphatase" evidence="2">
    <location>
        <begin position="92"/>
        <end position="368"/>
    </location>
</feature>
<name>A0A835YD85_9CHLO</name>
<sequence>MTEEVDSGKATDMAQEARAERAAEQVPASGDEPAAKRARVEGAEQPAAAEASRESGGSDGAATSAAPQPAAAKSGSPSPPPTLPAQSGSALSAAFSEDKGCRQTMEDVCVMQLDARPGGAPAGCRLSHFSVFDGHGGAQCASFAAAGLHAAVLKAGLLSKGLGADGKPDAKACKAAVVEGFKSTDELLLKECAAKQWADGACAVAVWVLQELVLVANVGDAKCVLARLPDKPPAGSAAPAKPKALVLTKEHTALLERQRIEKAGGTVVDGRLAGRIQIARSFGDAAFKKLGCSSSPDVTAFPLTGRDCFLLLGCDGFWGVFGAQEAVDTAQALLAEGQAPKAVTNRLLNIAIREKRCKDNCSVLLVRFGA</sequence>
<evidence type="ECO:0000313" key="3">
    <source>
        <dbReference type="EMBL" id="KAG2499574.1"/>
    </source>
</evidence>
<evidence type="ECO:0000256" key="1">
    <source>
        <dbReference type="SAM" id="MobiDB-lite"/>
    </source>
</evidence>
<accession>A0A835YD85</accession>
<dbReference type="PANTHER" id="PTHR13832">
    <property type="entry name" value="PROTEIN PHOSPHATASE 2C"/>
    <property type="match status" value="1"/>
</dbReference>
<organism evidence="3 4">
    <name type="scientific">Edaphochlamys debaryana</name>
    <dbReference type="NCBI Taxonomy" id="47281"/>
    <lineage>
        <taxon>Eukaryota</taxon>
        <taxon>Viridiplantae</taxon>
        <taxon>Chlorophyta</taxon>
        <taxon>core chlorophytes</taxon>
        <taxon>Chlorophyceae</taxon>
        <taxon>CS clade</taxon>
        <taxon>Chlamydomonadales</taxon>
        <taxon>Chlamydomonadales incertae sedis</taxon>
        <taxon>Edaphochlamys</taxon>
    </lineage>
</organism>
<dbReference type="Proteomes" id="UP000612055">
    <property type="component" value="Unassembled WGS sequence"/>
</dbReference>
<dbReference type="Pfam" id="PF00481">
    <property type="entry name" value="PP2C"/>
    <property type="match status" value="1"/>
</dbReference>
<gene>
    <name evidence="3" type="ORF">HYH03_002518</name>
</gene>
<dbReference type="PANTHER" id="PTHR13832:SF699">
    <property type="entry name" value="INTEGRIN-LINKED KINASE-ASSOCIATED SERINE_THREONINE PHOSPHATASE 2C"/>
    <property type="match status" value="1"/>
</dbReference>
<keyword evidence="4" id="KW-1185">Reference proteome</keyword>
<feature type="region of interest" description="Disordered" evidence="1">
    <location>
        <begin position="1"/>
        <end position="91"/>
    </location>
</feature>
<comment type="caution">
    <text evidence="3">The sequence shown here is derived from an EMBL/GenBank/DDBJ whole genome shotgun (WGS) entry which is preliminary data.</text>
</comment>
<reference evidence="3" key="1">
    <citation type="journal article" date="2020" name="bioRxiv">
        <title>Comparative genomics of Chlamydomonas.</title>
        <authorList>
            <person name="Craig R.J."/>
            <person name="Hasan A.R."/>
            <person name="Ness R.W."/>
            <person name="Keightley P.D."/>
        </authorList>
    </citation>
    <scope>NUCLEOTIDE SEQUENCE</scope>
    <source>
        <strain evidence="3">CCAP 11/70</strain>
    </source>
</reference>
<dbReference type="GO" id="GO:0004722">
    <property type="term" value="F:protein serine/threonine phosphatase activity"/>
    <property type="evidence" value="ECO:0007669"/>
    <property type="project" value="InterPro"/>
</dbReference>
<dbReference type="Gene3D" id="3.60.40.10">
    <property type="entry name" value="PPM-type phosphatase domain"/>
    <property type="match status" value="1"/>
</dbReference>
<dbReference type="AlphaFoldDB" id="A0A835YD85"/>
<evidence type="ECO:0000259" key="2">
    <source>
        <dbReference type="PROSITE" id="PS51746"/>
    </source>
</evidence>
<dbReference type="OrthoDB" id="10264738at2759"/>
<evidence type="ECO:0000313" key="4">
    <source>
        <dbReference type="Proteomes" id="UP000612055"/>
    </source>
</evidence>
<protein>
    <recommendedName>
        <fullName evidence="2">PPM-type phosphatase domain-containing protein</fullName>
    </recommendedName>
</protein>
<dbReference type="InterPro" id="IPR001932">
    <property type="entry name" value="PPM-type_phosphatase-like_dom"/>
</dbReference>
<feature type="compositionally biased region" description="Basic and acidic residues" evidence="1">
    <location>
        <begin position="33"/>
        <end position="42"/>
    </location>
</feature>
<dbReference type="SUPFAM" id="SSF81606">
    <property type="entry name" value="PP2C-like"/>
    <property type="match status" value="1"/>
</dbReference>
<dbReference type="SMART" id="SM00332">
    <property type="entry name" value="PP2Cc"/>
    <property type="match status" value="1"/>
</dbReference>
<feature type="compositionally biased region" description="Low complexity" evidence="1">
    <location>
        <begin position="60"/>
        <end position="76"/>
    </location>
</feature>
<dbReference type="EMBL" id="JAEHOE010000006">
    <property type="protein sequence ID" value="KAG2499574.1"/>
    <property type="molecule type" value="Genomic_DNA"/>
</dbReference>
<dbReference type="PROSITE" id="PS51746">
    <property type="entry name" value="PPM_2"/>
    <property type="match status" value="1"/>
</dbReference>
<dbReference type="InterPro" id="IPR015655">
    <property type="entry name" value="PP2C"/>
</dbReference>
<dbReference type="CDD" id="cd00143">
    <property type="entry name" value="PP2Cc"/>
    <property type="match status" value="1"/>
</dbReference>
<proteinExistence type="predicted"/>
<dbReference type="InterPro" id="IPR036457">
    <property type="entry name" value="PPM-type-like_dom_sf"/>
</dbReference>